<evidence type="ECO:0000259" key="5">
    <source>
        <dbReference type="Pfam" id="PF02826"/>
    </source>
</evidence>
<dbReference type="InterPro" id="IPR006140">
    <property type="entry name" value="D-isomer_DH_NAD-bd"/>
</dbReference>
<comment type="similarity">
    <text evidence="1">Belongs to the D-isomer specific 2-hydroxyacid dehydrogenase family.</text>
</comment>
<gene>
    <name evidence="6" type="ORF">METZ01_LOCUS110722</name>
</gene>
<dbReference type="InterPro" id="IPR029753">
    <property type="entry name" value="D-isomer_DH_CS"/>
</dbReference>
<dbReference type="Pfam" id="PF02826">
    <property type="entry name" value="2-Hacid_dh_C"/>
    <property type="match status" value="1"/>
</dbReference>
<dbReference type="FunFam" id="3.40.50.720:FF:000203">
    <property type="entry name" value="D-3-phosphoglycerate dehydrogenase (SerA)"/>
    <property type="match status" value="1"/>
</dbReference>
<dbReference type="PROSITE" id="PS00671">
    <property type="entry name" value="D_2_HYDROXYACID_DH_3"/>
    <property type="match status" value="1"/>
</dbReference>
<name>A0A381X001_9ZZZZ</name>
<dbReference type="GO" id="GO:0051287">
    <property type="term" value="F:NAD binding"/>
    <property type="evidence" value="ECO:0007669"/>
    <property type="project" value="InterPro"/>
</dbReference>
<dbReference type="InterPro" id="IPR050418">
    <property type="entry name" value="D-iso_2-hydroxyacid_DH_PdxB"/>
</dbReference>
<keyword evidence="2" id="KW-0560">Oxidoreductase</keyword>
<accession>A0A381X001</accession>
<dbReference type="InterPro" id="IPR006139">
    <property type="entry name" value="D-isomer_2_OHA_DH_cat_dom"/>
</dbReference>
<dbReference type="AlphaFoldDB" id="A0A381X001"/>
<dbReference type="Pfam" id="PF00389">
    <property type="entry name" value="2-Hacid_dh"/>
    <property type="match status" value="1"/>
</dbReference>
<feature type="domain" description="D-isomer specific 2-hydroxyacid dehydrogenase catalytic" evidence="4">
    <location>
        <begin position="7"/>
        <end position="314"/>
    </location>
</feature>
<evidence type="ECO:0000256" key="2">
    <source>
        <dbReference type="ARBA" id="ARBA00023002"/>
    </source>
</evidence>
<evidence type="ECO:0008006" key="7">
    <source>
        <dbReference type="Google" id="ProtNLM"/>
    </source>
</evidence>
<dbReference type="InterPro" id="IPR036291">
    <property type="entry name" value="NAD(P)-bd_dom_sf"/>
</dbReference>
<organism evidence="6">
    <name type="scientific">marine metagenome</name>
    <dbReference type="NCBI Taxonomy" id="408172"/>
    <lineage>
        <taxon>unclassified sequences</taxon>
        <taxon>metagenomes</taxon>
        <taxon>ecological metagenomes</taxon>
    </lineage>
</organism>
<dbReference type="PANTHER" id="PTHR43761:SF1">
    <property type="entry name" value="D-ISOMER SPECIFIC 2-HYDROXYACID DEHYDROGENASE CATALYTIC DOMAIN-CONTAINING PROTEIN-RELATED"/>
    <property type="match status" value="1"/>
</dbReference>
<dbReference type="PANTHER" id="PTHR43761">
    <property type="entry name" value="D-ISOMER SPECIFIC 2-HYDROXYACID DEHYDROGENASE FAMILY PROTEIN (AFU_ORTHOLOGUE AFUA_1G13630)"/>
    <property type="match status" value="1"/>
</dbReference>
<sequence length="325" mass="36562">MMKIATMGPLHSDGLSILEKNDYNVFEVTDFSSDSLIAKLQDVDGIALRTAKLTKDVLEKCHKLKIVSRHGVGYDNVDLNYLNEKKIALAITGTANAVTVAEHVMAMFLNVCKIIKQSDRLVRDGKFSEKKSLPDFFELYEKNIFILGFGRIGRALAKRCLGFDTKVYVYDPFIDAAIIKENNCIPADFEEGLRIADFISVHMPINEETKNMIAKDQLMMMKKTCILVNTARGGIINEQDLIWALTNKEIYGAGIDVYEQEPPSIDNPLFKLDNIILTPHIAGLTLECRKRMAIETCENILHYLSDRSKLNVTNIINGKKIGLEI</sequence>
<dbReference type="EMBL" id="UINC01013385">
    <property type="protein sequence ID" value="SVA57868.1"/>
    <property type="molecule type" value="Genomic_DNA"/>
</dbReference>
<dbReference type="SUPFAM" id="SSF51735">
    <property type="entry name" value="NAD(P)-binding Rossmann-fold domains"/>
    <property type="match status" value="1"/>
</dbReference>
<evidence type="ECO:0000256" key="1">
    <source>
        <dbReference type="ARBA" id="ARBA00005854"/>
    </source>
</evidence>
<dbReference type="Gene3D" id="3.40.50.720">
    <property type="entry name" value="NAD(P)-binding Rossmann-like Domain"/>
    <property type="match status" value="2"/>
</dbReference>
<evidence type="ECO:0000256" key="3">
    <source>
        <dbReference type="ARBA" id="ARBA00023027"/>
    </source>
</evidence>
<proteinExistence type="inferred from homology"/>
<feature type="domain" description="D-isomer specific 2-hydroxyacid dehydrogenase NAD-binding" evidence="5">
    <location>
        <begin position="105"/>
        <end position="282"/>
    </location>
</feature>
<evidence type="ECO:0000313" key="6">
    <source>
        <dbReference type="EMBL" id="SVA57868.1"/>
    </source>
</evidence>
<dbReference type="GO" id="GO:0016616">
    <property type="term" value="F:oxidoreductase activity, acting on the CH-OH group of donors, NAD or NADP as acceptor"/>
    <property type="evidence" value="ECO:0007669"/>
    <property type="project" value="InterPro"/>
</dbReference>
<protein>
    <recommendedName>
        <fullName evidence="7">S-adenosyl-L-homocysteine hydrolase NAD binding domain-containing protein</fullName>
    </recommendedName>
</protein>
<dbReference type="CDD" id="cd12173">
    <property type="entry name" value="PGDH_4"/>
    <property type="match status" value="1"/>
</dbReference>
<reference evidence="6" key="1">
    <citation type="submission" date="2018-05" db="EMBL/GenBank/DDBJ databases">
        <authorList>
            <person name="Lanie J.A."/>
            <person name="Ng W.-L."/>
            <person name="Kazmierczak K.M."/>
            <person name="Andrzejewski T.M."/>
            <person name="Davidsen T.M."/>
            <person name="Wayne K.J."/>
            <person name="Tettelin H."/>
            <person name="Glass J.I."/>
            <person name="Rusch D."/>
            <person name="Podicherti R."/>
            <person name="Tsui H.-C.T."/>
            <person name="Winkler M.E."/>
        </authorList>
    </citation>
    <scope>NUCLEOTIDE SEQUENCE</scope>
</reference>
<keyword evidence="3" id="KW-0520">NAD</keyword>
<dbReference type="SUPFAM" id="SSF52283">
    <property type="entry name" value="Formate/glycerate dehydrogenase catalytic domain-like"/>
    <property type="match status" value="1"/>
</dbReference>
<evidence type="ECO:0000259" key="4">
    <source>
        <dbReference type="Pfam" id="PF00389"/>
    </source>
</evidence>